<dbReference type="EMBL" id="CP104694">
    <property type="protein sequence ID" value="UXI68271.1"/>
    <property type="molecule type" value="Genomic_DNA"/>
</dbReference>
<keyword evidence="1" id="KW-0472">Membrane</keyword>
<reference evidence="2" key="1">
    <citation type="submission" date="2022-09" db="EMBL/GenBank/DDBJ databases">
        <title>Tahibacter sp. nov., isolated from a fresh water.</title>
        <authorList>
            <person name="Baek J.H."/>
            <person name="Lee J.K."/>
            <person name="Kim J.M."/>
            <person name="Jeon C.O."/>
        </authorList>
    </citation>
    <scope>NUCLEOTIDE SEQUENCE</scope>
    <source>
        <strain evidence="2">W38</strain>
    </source>
</reference>
<feature type="transmembrane region" description="Helical" evidence="1">
    <location>
        <begin position="12"/>
        <end position="34"/>
    </location>
</feature>
<evidence type="ECO:0000313" key="3">
    <source>
        <dbReference type="Proteomes" id="UP001064632"/>
    </source>
</evidence>
<keyword evidence="1" id="KW-1133">Transmembrane helix</keyword>
<keyword evidence="3" id="KW-1185">Reference proteome</keyword>
<sequence>MNFFYLLTHFPAIIPSILLGVLIVFWLLAIAGMFDFDAVGPDWVGGEDGDAVPESLLALGLDRLPFSIVISGVVFFWWLLTMLALSLAPVWYAASPWLVGGGVLVVALLAAVPLAAICLRPLKPLFVVHPGASHESVIGRSCRILTLSVEENFGQAEVDTGGARLNIKVYAGVPNSLVKGSTALIIDLDRERGRYLVEAYDPPS</sequence>
<feature type="transmembrane region" description="Helical" evidence="1">
    <location>
        <begin position="97"/>
        <end position="119"/>
    </location>
</feature>
<evidence type="ECO:0000256" key="1">
    <source>
        <dbReference type="SAM" id="Phobius"/>
    </source>
</evidence>
<gene>
    <name evidence="2" type="ORF">N4264_01085</name>
</gene>
<keyword evidence="1" id="KW-0812">Transmembrane</keyword>
<accession>A0ABY6BE07</accession>
<evidence type="ECO:0008006" key="4">
    <source>
        <dbReference type="Google" id="ProtNLM"/>
    </source>
</evidence>
<proteinExistence type="predicted"/>
<dbReference type="RefSeq" id="WP_261695231.1">
    <property type="nucleotide sequence ID" value="NZ_CP104694.1"/>
</dbReference>
<feature type="transmembrane region" description="Helical" evidence="1">
    <location>
        <begin position="66"/>
        <end position="91"/>
    </location>
</feature>
<evidence type="ECO:0000313" key="2">
    <source>
        <dbReference type="EMBL" id="UXI68271.1"/>
    </source>
</evidence>
<name>A0ABY6BE07_9GAMM</name>
<organism evidence="2 3">
    <name type="scientific">Tahibacter amnicola</name>
    <dbReference type="NCBI Taxonomy" id="2976241"/>
    <lineage>
        <taxon>Bacteria</taxon>
        <taxon>Pseudomonadati</taxon>
        <taxon>Pseudomonadota</taxon>
        <taxon>Gammaproteobacteria</taxon>
        <taxon>Lysobacterales</taxon>
        <taxon>Rhodanobacteraceae</taxon>
        <taxon>Tahibacter</taxon>
    </lineage>
</organism>
<dbReference type="Proteomes" id="UP001064632">
    <property type="component" value="Chromosome"/>
</dbReference>
<protein>
    <recommendedName>
        <fullName evidence="4">Membrane protein implicated in regulation of membrane protease activity</fullName>
    </recommendedName>
</protein>